<dbReference type="GO" id="GO:0016567">
    <property type="term" value="P:protein ubiquitination"/>
    <property type="evidence" value="ECO:0007669"/>
    <property type="project" value="InterPro"/>
</dbReference>
<evidence type="ECO:0000256" key="1">
    <source>
        <dbReference type="ARBA" id="ARBA00000900"/>
    </source>
</evidence>
<feature type="domain" description="U-box" evidence="10">
    <location>
        <begin position="693"/>
        <end position="767"/>
    </location>
</feature>
<evidence type="ECO:0000256" key="4">
    <source>
        <dbReference type="ARBA" id="ARBA00012483"/>
    </source>
</evidence>
<sequence length="771" mass="87406">MASAMVANERVYVAVGKDAEQSKSTLEWALNTFDGHFRILHVHRPGPTQPSGTSAGSQELEMENMHKILDAYINICSQAQVYAEKRFLENRDIGKGIVELVEQHAITKLVMGAAADIHYYESMTELKSAKAMFVDLHAHPSCQIWFVCGGRVIRKREGDLNTIDMDVMPLSSSLSPYSAEPNSRLPRTPSTGSSEVDDDLLMVTYERGEPSRTTFTLSSSRQDDAHHFPPYSSQGTVWNSEIYSHFEKAMVEAENARREAFQELMRRMQECESDIIEANRRERAFENLYKEEMRRRRELEVIYAEERESHEMVNKQKEEAILIFMDHRKSLENQVSASNQIINELNGRIAASEGVLEICKKEIHDLQAERDDAVRLMEELRKNRPSASSSNSQDFLSQFSFLEIQIATKNFDPSMNIGEDGCWSTFKGFLRHTHVAVKKMGTDSPCDPSWFQRELDIMTNLRHPNIVTLIGVCHEARALIYEHMPNGSLEDLLMYHEDKTPLPYQSRIRIASQICSALIFLHTNHPHFFVHGDLRLANIMLDANFVAKLCGLGNGPSQYRTNLEPADFPHLDPHYLSTGEMSAKSDVYSFGVLLLQLLTGRVALDDFASEIRDAVNGENMSYMATLLDPLAGEWPVTPTADLVRLALRCCNMDPSDRPDLGSQVWSMLKEMLADSHAEVGPSDHRSYPEEGNDPPDDFLCPISRMIMQEPAVAADGHTYEKEALISWFSTGSNISPKTNLPLPHLDLIPNYTFRSFIQEWLQTHPHQFSVS</sequence>
<dbReference type="PROSITE" id="PS50011">
    <property type="entry name" value="PROTEIN_KINASE_DOM"/>
    <property type="match status" value="1"/>
</dbReference>
<dbReference type="Gene3D" id="3.30.200.20">
    <property type="entry name" value="Phosphorylase Kinase, domain 1"/>
    <property type="match status" value="1"/>
</dbReference>
<dbReference type="Gene3D" id="1.10.510.10">
    <property type="entry name" value="Transferase(Phosphotransferase) domain 1"/>
    <property type="match status" value="1"/>
</dbReference>
<dbReference type="Pfam" id="PF07714">
    <property type="entry name" value="PK_Tyr_Ser-Thr"/>
    <property type="match status" value="1"/>
</dbReference>
<dbReference type="InterPro" id="IPR008266">
    <property type="entry name" value="Tyr_kinase_AS"/>
</dbReference>
<evidence type="ECO:0000256" key="7">
    <source>
        <dbReference type="SAM" id="Coils"/>
    </source>
</evidence>
<name>A0AAN7R158_TRANT</name>
<dbReference type="InterPro" id="IPR014729">
    <property type="entry name" value="Rossmann-like_a/b/a_fold"/>
</dbReference>
<evidence type="ECO:0000259" key="10">
    <source>
        <dbReference type="PROSITE" id="PS51698"/>
    </source>
</evidence>
<dbReference type="PANTHER" id="PTHR45647">
    <property type="entry name" value="OS02G0152300 PROTEIN"/>
    <property type="match status" value="1"/>
</dbReference>
<feature type="region of interest" description="Disordered" evidence="8">
    <location>
        <begin position="173"/>
        <end position="196"/>
    </location>
</feature>
<comment type="caution">
    <text evidence="11">The sequence shown here is derived from an EMBL/GenBank/DDBJ whole genome shotgun (WGS) entry which is preliminary data.</text>
</comment>
<dbReference type="SUPFAM" id="SSF52402">
    <property type="entry name" value="Adenine nucleotide alpha hydrolases-like"/>
    <property type="match status" value="1"/>
</dbReference>
<comment type="pathway">
    <text evidence="3">Protein modification; protein ubiquitination.</text>
</comment>
<dbReference type="CDD" id="cd01989">
    <property type="entry name" value="USP_STK_Ubox_N"/>
    <property type="match status" value="1"/>
</dbReference>
<dbReference type="EC" id="2.3.2.27" evidence="4"/>
<dbReference type="Pfam" id="PF00582">
    <property type="entry name" value="Usp"/>
    <property type="match status" value="1"/>
</dbReference>
<protein>
    <recommendedName>
        <fullName evidence="4">RING-type E3 ubiquitin transferase</fullName>
        <ecNumber evidence="4">2.3.2.27</ecNumber>
    </recommendedName>
</protein>
<evidence type="ECO:0000256" key="5">
    <source>
        <dbReference type="ARBA" id="ARBA00022679"/>
    </source>
</evidence>
<dbReference type="InterPro" id="IPR000719">
    <property type="entry name" value="Prot_kinase_dom"/>
</dbReference>
<dbReference type="SUPFAM" id="SSF57850">
    <property type="entry name" value="RING/U-box"/>
    <property type="match status" value="1"/>
</dbReference>
<dbReference type="SMART" id="SM00504">
    <property type="entry name" value="Ubox"/>
    <property type="match status" value="1"/>
</dbReference>
<evidence type="ECO:0000256" key="2">
    <source>
        <dbReference type="ARBA" id="ARBA00003861"/>
    </source>
</evidence>
<dbReference type="InterPro" id="IPR003613">
    <property type="entry name" value="Ubox_domain"/>
</dbReference>
<dbReference type="CDD" id="cd16655">
    <property type="entry name" value="RING-Ubox_WDSUB1-like"/>
    <property type="match status" value="1"/>
</dbReference>
<dbReference type="InterPro" id="IPR011009">
    <property type="entry name" value="Kinase-like_dom_sf"/>
</dbReference>
<dbReference type="PANTHER" id="PTHR45647:SF100">
    <property type="entry name" value="U-BOX DOMAIN-CONTAINING PROTEIN 33"/>
    <property type="match status" value="1"/>
</dbReference>
<accession>A0AAN7R158</accession>
<feature type="domain" description="Protein kinase" evidence="9">
    <location>
        <begin position="411"/>
        <end position="679"/>
    </location>
</feature>
<dbReference type="Gene3D" id="3.30.40.10">
    <property type="entry name" value="Zinc/RING finger domain, C3HC4 (zinc finger)"/>
    <property type="match status" value="1"/>
</dbReference>
<proteinExistence type="predicted"/>
<dbReference type="SUPFAM" id="SSF56112">
    <property type="entry name" value="Protein kinase-like (PK-like)"/>
    <property type="match status" value="1"/>
</dbReference>
<evidence type="ECO:0000256" key="3">
    <source>
        <dbReference type="ARBA" id="ARBA00004906"/>
    </source>
</evidence>
<evidence type="ECO:0000313" key="11">
    <source>
        <dbReference type="EMBL" id="KAK4788359.1"/>
    </source>
</evidence>
<keyword evidence="12" id="KW-1185">Reference proteome</keyword>
<dbReference type="InterPro" id="IPR001245">
    <property type="entry name" value="Ser-Thr/Tyr_kinase_cat_dom"/>
</dbReference>
<dbReference type="InterPro" id="IPR051348">
    <property type="entry name" value="U-box_ubiquitin_ligases"/>
</dbReference>
<dbReference type="EMBL" id="JAXQNO010000011">
    <property type="protein sequence ID" value="KAK4788359.1"/>
    <property type="molecule type" value="Genomic_DNA"/>
</dbReference>
<evidence type="ECO:0000256" key="8">
    <source>
        <dbReference type="SAM" id="MobiDB-lite"/>
    </source>
</evidence>
<dbReference type="GO" id="GO:0004672">
    <property type="term" value="F:protein kinase activity"/>
    <property type="evidence" value="ECO:0007669"/>
    <property type="project" value="InterPro"/>
</dbReference>
<keyword evidence="7" id="KW-0175">Coiled coil</keyword>
<dbReference type="AlphaFoldDB" id="A0AAN7R158"/>
<keyword evidence="5" id="KW-0808">Transferase</keyword>
<comment type="function">
    <text evidence="2">Functions as an E3 ubiquitin ligase.</text>
</comment>
<dbReference type="GO" id="GO:0061630">
    <property type="term" value="F:ubiquitin protein ligase activity"/>
    <property type="evidence" value="ECO:0007669"/>
    <property type="project" value="UniProtKB-EC"/>
</dbReference>
<dbReference type="PROSITE" id="PS51698">
    <property type="entry name" value="U_BOX"/>
    <property type="match status" value="1"/>
</dbReference>
<dbReference type="GO" id="GO:0005524">
    <property type="term" value="F:ATP binding"/>
    <property type="evidence" value="ECO:0007669"/>
    <property type="project" value="InterPro"/>
</dbReference>
<dbReference type="InterPro" id="IPR013083">
    <property type="entry name" value="Znf_RING/FYVE/PHD"/>
</dbReference>
<organism evidence="11 12">
    <name type="scientific">Trapa natans</name>
    <name type="common">Water chestnut</name>
    <dbReference type="NCBI Taxonomy" id="22666"/>
    <lineage>
        <taxon>Eukaryota</taxon>
        <taxon>Viridiplantae</taxon>
        <taxon>Streptophyta</taxon>
        <taxon>Embryophyta</taxon>
        <taxon>Tracheophyta</taxon>
        <taxon>Spermatophyta</taxon>
        <taxon>Magnoliopsida</taxon>
        <taxon>eudicotyledons</taxon>
        <taxon>Gunneridae</taxon>
        <taxon>Pentapetalae</taxon>
        <taxon>rosids</taxon>
        <taxon>malvids</taxon>
        <taxon>Myrtales</taxon>
        <taxon>Lythraceae</taxon>
        <taxon>Trapa</taxon>
    </lineage>
</organism>
<evidence type="ECO:0000313" key="12">
    <source>
        <dbReference type="Proteomes" id="UP001346149"/>
    </source>
</evidence>
<feature type="coiled-coil region" evidence="7">
    <location>
        <begin position="328"/>
        <end position="383"/>
    </location>
</feature>
<dbReference type="Pfam" id="PF04564">
    <property type="entry name" value="U-box"/>
    <property type="match status" value="1"/>
</dbReference>
<reference evidence="11 12" key="1">
    <citation type="journal article" date="2023" name="Hortic Res">
        <title>Pangenome of water caltrop reveals structural variations and asymmetric subgenome divergence after allopolyploidization.</title>
        <authorList>
            <person name="Zhang X."/>
            <person name="Chen Y."/>
            <person name="Wang L."/>
            <person name="Yuan Y."/>
            <person name="Fang M."/>
            <person name="Shi L."/>
            <person name="Lu R."/>
            <person name="Comes H.P."/>
            <person name="Ma Y."/>
            <person name="Chen Y."/>
            <person name="Huang G."/>
            <person name="Zhou Y."/>
            <person name="Zheng Z."/>
            <person name="Qiu Y."/>
        </authorList>
    </citation>
    <scope>NUCLEOTIDE SEQUENCE [LARGE SCALE GENOMIC DNA]</scope>
    <source>
        <strain evidence="11">F231</strain>
    </source>
</reference>
<evidence type="ECO:0000259" key="9">
    <source>
        <dbReference type="PROSITE" id="PS50011"/>
    </source>
</evidence>
<evidence type="ECO:0000256" key="6">
    <source>
        <dbReference type="ARBA" id="ARBA00022786"/>
    </source>
</evidence>
<comment type="catalytic activity">
    <reaction evidence="1">
        <text>S-ubiquitinyl-[E2 ubiquitin-conjugating enzyme]-L-cysteine + [acceptor protein]-L-lysine = [E2 ubiquitin-conjugating enzyme]-L-cysteine + N(6)-ubiquitinyl-[acceptor protein]-L-lysine.</text>
        <dbReference type="EC" id="2.3.2.27"/>
    </reaction>
</comment>
<keyword evidence="6" id="KW-0833">Ubl conjugation pathway</keyword>
<dbReference type="Gene3D" id="3.40.50.620">
    <property type="entry name" value="HUPs"/>
    <property type="match status" value="1"/>
</dbReference>
<gene>
    <name evidence="11" type="ORF">SAY86_019678</name>
</gene>
<dbReference type="InterPro" id="IPR006016">
    <property type="entry name" value="UspA"/>
</dbReference>
<dbReference type="Proteomes" id="UP001346149">
    <property type="component" value="Unassembled WGS sequence"/>
</dbReference>
<dbReference type="PROSITE" id="PS00109">
    <property type="entry name" value="PROTEIN_KINASE_TYR"/>
    <property type="match status" value="1"/>
</dbReference>